<reference evidence="2 3" key="1">
    <citation type="submission" date="2019-12" db="EMBL/GenBank/DDBJ databases">
        <title>Comparative genomics gives insights into the taxonomy of the Azoarcus-Aromatoleum group and reveals separate origins of nif in the plant-associated Azoarcus and non-plant-associated Aromatoleum sub-groups.</title>
        <authorList>
            <person name="Lafos M."/>
            <person name="Maluk M."/>
            <person name="Batista M."/>
            <person name="Junghare M."/>
            <person name="Carmona M."/>
            <person name="Faoro H."/>
            <person name="Cruz L.M."/>
            <person name="Battistoni F."/>
            <person name="De Souza E."/>
            <person name="Pedrosa F."/>
            <person name="Chen W.-M."/>
            <person name="Poole P.S."/>
            <person name="Dixon R.A."/>
            <person name="James E.K."/>
        </authorList>
    </citation>
    <scope>NUCLEOTIDE SEQUENCE [LARGE SCALE GENOMIC DNA]</scope>
    <source>
        <strain evidence="2 3">PbN1</strain>
    </source>
</reference>
<accession>A0ABX1NYS3</accession>
<dbReference type="Proteomes" id="UP000633943">
    <property type="component" value="Unassembled WGS sequence"/>
</dbReference>
<dbReference type="PANTHER" id="PTHR47129:SF1">
    <property type="entry name" value="NMRA-LIKE DOMAIN-CONTAINING PROTEIN"/>
    <property type="match status" value="1"/>
</dbReference>
<keyword evidence="3" id="KW-1185">Reference proteome</keyword>
<sequence>MILVTGASGQLGRRIVQWLSVRLPEGGAGQLAVSVRDPERVADFAARGIEVRHGNFDRRETLSAAFAGVERLVLVSTDGPEDVGIARHRNAIEAAMAAGVRRVCYTSFLDADAKSPSAFARVHAAAEADLAASGLACTVLRNGLYGDFLPMKFAAALRTGVLRLPAGDGKVSYLSRNELAEAIAAAAVAPRLEKQTYELTGQTAHDYRDLVARVAAAVGKTLRYEAVPTGAAVEAFEAGDVPAATARTLATLYVSIAGNRLARTTTDFAALVGHPPKSVDCLVAEFFRAPRP</sequence>
<dbReference type="SUPFAM" id="SSF51735">
    <property type="entry name" value="NAD(P)-binding Rossmann-fold domains"/>
    <property type="match status" value="1"/>
</dbReference>
<feature type="domain" description="NmrA-like" evidence="1">
    <location>
        <begin position="2"/>
        <end position="252"/>
    </location>
</feature>
<evidence type="ECO:0000313" key="3">
    <source>
        <dbReference type="Proteomes" id="UP000633943"/>
    </source>
</evidence>
<dbReference type="Pfam" id="PF05368">
    <property type="entry name" value="NmrA"/>
    <property type="match status" value="1"/>
</dbReference>
<name>A0ABX1NYS3_9RHOO</name>
<dbReference type="Gene3D" id="3.40.50.720">
    <property type="entry name" value="NAD(P)-binding Rossmann-like Domain"/>
    <property type="match status" value="1"/>
</dbReference>
<dbReference type="InterPro" id="IPR052718">
    <property type="entry name" value="NmrA-type_oxidoreductase"/>
</dbReference>
<comment type="caution">
    <text evidence="2">The sequence shown here is derived from an EMBL/GenBank/DDBJ whole genome shotgun (WGS) entry which is preliminary data.</text>
</comment>
<dbReference type="PANTHER" id="PTHR47129">
    <property type="entry name" value="QUINONE OXIDOREDUCTASE 2"/>
    <property type="match status" value="1"/>
</dbReference>
<evidence type="ECO:0000313" key="2">
    <source>
        <dbReference type="EMBL" id="NMG17204.1"/>
    </source>
</evidence>
<dbReference type="Gene3D" id="3.90.25.10">
    <property type="entry name" value="UDP-galactose 4-epimerase, domain 1"/>
    <property type="match status" value="1"/>
</dbReference>
<dbReference type="EMBL" id="WTVP01000064">
    <property type="protein sequence ID" value="NMG17204.1"/>
    <property type="molecule type" value="Genomic_DNA"/>
</dbReference>
<dbReference type="InterPro" id="IPR036291">
    <property type="entry name" value="NAD(P)-bd_dom_sf"/>
</dbReference>
<organism evidence="2 3">
    <name type="scientific">Aromatoleum bremense</name>
    <dbReference type="NCBI Taxonomy" id="76115"/>
    <lineage>
        <taxon>Bacteria</taxon>
        <taxon>Pseudomonadati</taxon>
        <taxon>Pseudomonadota</taxon>
        <taxon>Betaproteobacteria</taxon>
        <taxon>Rhodocyclales</taxon>
        <taxon>Rhodocyclaceae</taxon>
        <taxon>Aromatoleum</taxon>
    </lineage>
</organism>
<evidence type="ECO:0000259" key="1">
    <source>
        <dbReference type="Pfam" id="PF05368"/>
    </source>
</evidence>
<dbReference type="InterPro" id="IPR008030">
    <property type="entry name" value="NmrA-like"/>
</dbReference>
<protein>
    <submittedName>
        <fullName evidence="2">NAD(P)H-binding protein</fullName>
    </submittedName>
</protein>
<proteinExistence type="predicted"/>
<dbReference type="RefSeq" id="WP_169203744.1">
    <property type="nucleotide sequence ID" value="NZ_CP059467.1"/>
</dbReference>
<gene>
    <name evidence="2" type="ORF">GPA24_17015</name>
</gene>